<dbReference type="HAMAP" id="MF_02124">
    <property type="entry name" value="GlgE"/>
    <property type="match status" value="1"/>
</dbReference>
<dbReference type="PANTHER" id="PTHR47786">
    <property type="entry name" value="ALPHA-1,4-GLUCAN:MALTOSE-1-PHOSPHATE MALTOSYLTRANSFERASE"/>
    <property type="match status" value="1"/>
</dbReference>
<dbReference type="EMBL" id="JARXVE010000002">
    <property type="protein sequence ID" value="MDH6194409.1"/>
    <property type="molecule type" value="Genomic_DNA"/>
</dbReference>
<dbReference type="Gene3D" id="1.20.58.80">
    <property type="entry name" value="Phosphotransferase system, lactose/cellobiose-type IIA subunit"/>
    <property type="match status" value="1"/>
</dbReference>
<dbReference type="InterPro" id="IPR013783">
    <property type="entry name" value="Ig-like_fold"/>
</dbReference>
<dbReference type="InterPro" id="IPR026585">
    <property type="entry name" value="GlgE"/>
</dbReference>
<dbReference type="InterPro" id="IPR049171">
    <property type="entry name" value="GLGE_C"/>
</dbReference>
<evidence type="ECO:0000256" key="4">
    <source>
        <dbReference type="ARBA" id="ARBA00023277"/>
    </source>
</evidence>
<dbReference type="CDD" id="cd11344">
    <property type="entry name" value="AmyAc_GlgE_like"/>
    <property type="match status" value="1"/>
</dbReference>
<dbReference type="InterPro" id="IPR006047">
    <property type="entry name" value="GH13_cat_dom"/>
</dbReference>
<evidence type="ECO:0000256" key="5">
    <source>
        <dbReference type="ARBA" id="ARBA00048735"/>
    </source>
</evidence>
<feature type="binding site" evidence="6">
    <location>
        <position position="418"/>
    </location>
    <ligand>
        <name>alpha-maltose 1-phosphate</name>
        <dbReference type="ChEBI" id="CHEBI:63576"/>
    </ligand>
</feature>
<evidence type="ECO:0000256" key="2">
    <source>
        <dbReference type="ARBA" id="ARBA00022676"/>
    </source>
</evidence>
<dbReference type="Gene3D" id="2.60.40.1180">
    <property type="entry name" value="Golgi alpha-mannosidase II"/>
    <property type="match status" value="1"/>
</dbReference>
<evidence type="ECO:0000256" key="3">
    <source>
        <dbReference type="ARBA" id="ARBA00022679"/>
    </source>
</evidence>
<dbReference type="SMART" id="SM00642">
    <property type="entry name" value="Aamy"/>
    <property type="match status" value="1"/>
</dbReference>
<keyword evidence="4 6" id="KW-0119">Carbohydrate metabolism</keyword>
<keyword evidence="2 6" id="KW-0328">Glycosyltransferase</keyword>
<dbReference type="SUPFAM" id="SSF51445">
    <property type="entry name" value="(Trans)glycosidases"/>
    <property type="match status" value="1"/>
</dbReference>
<comment type="function">
    <text evidence="6">Maltosyltransferase that uses maltose 1-phosphate (M1P) as the sugar donor to elongate linear or branched alpha-(1-&gt;4)-glucans. Is involved in a branched alpha-glucan biosynthetic pathway from trehalose, together with TreS, Mak and GlgB.</text>
</comment>
<dbReference type="InterPro" id="IPR021828">
    <property type="entry name" value="GlgE_dom_N/S"/>
</dbReference>
<dbReference type="Pfam" id="PF21702">
    <property type="entry name" value="GLGE_C"/>
    <property type="match status" value="1"/>
</dbReference>
<keyword evidence="3 6" id="KW-0808">Transferase</keyword>
<dbReference type="PANTHER" id="PTHR47786:SF2">
    <property type="entry name" value="GLYCOSYL HYDROLASE FAMILY 13 CATALYTIC DOMAIN-CONTAINING PROTEIN"/>
    <property type="match status" value="1"/>
</dbReference>
<feature type="binding site" evidence="6">
    <location>
        <position position="347"/>
    </location>
    <ligand>
        <name>alpha-maltose 1-phosphate</name>
        <dbReference type="ChEBI" id="CHEBI:63576"/>
    </ligand>
</feature>
<dbReference type="InterPro" id="IPR013780">
    <property type="entry name" value="Glyco_hydro_b"/>
</dbReference>
<reference evidence="8 9" key="1">
    <citation type="submission" date="2023-04" db="EMBL/GenBank/DDBJ databases">
        <title>Forest soil microbial communities from Buena Vista Peninsula, Colon Province, Panama.</title>
        <authorList>
            <person name="Bouskill N."/>
        </authorList>
    </citation>
    <scope>NUCLEOTIDE SEQUENCE [LARGE SCALE GENOMIC DNA]</scope>
    <source>
        <strain evidence="8 9">AC80</strain>
    </source>
</reference>
<feature type="active site" description="Nucleophile" evidence="6">
    <location>
        <position position="417"/>
    </location>
</feature>
<evidence type="ECO:0000256" key="1">
    <source>
        <dbReference type="ARBA" id="ARBA00011738"/>
    </source>
</evidence>
<name>A0ABT6KUM3_9MYCO</name>
<feature type="binding site" evidence="6">
    <location>
        <position position="382"/>
    </location>
    <ligand>
        <name>alpha-maltose 1-phosphate</name>
        <dbReference type="ChEBI" id="CHEBI:63576"/>
    </ligand>
</feature>
<dbReference type="EC" id="2.4.99.16" evidence="6"/>
<dbReference type="InterPro" id="IPR017853">
    <property type="entry name" value="GH"/>
</dbReference>
<feature type="active site" description="Proton donor" evidence="6">
    <location>
        <position position="446"/>
    </location>
</feature>
<feature type="site" description="Transition state stabilizer" evidence="6">
    <location>
        <position position="502"/>
    </location>
</feature>
<feature type="binding site" evidence="6">
    <location>
        <begin position="556"/>
        <end position="557"/>
    </location>
    <ligand>
        <name>alpha-maltose 1-phosphate</name>
        <dbReference type="ChEBI" id="CHEBI:63576"/>
    </ligand>
</feature>
<dbReference type="Proteomes" id="UP001160130">
    <property type="component" value="Unassembled WGS sequence"/>
</dbReference>
<feature type="domain" description="Glycosyl hydrolase family 13 catalytic" evidence="7">
    <location>
        <begin position="231"/>
        <end position="572"/>
    </location>
</feature>
<dbReference type="Gene3D" id="2.60.40.10">
    <property type="entry name" value="Immunoglobulins"/>
    <property type="match status" value="1"/>
</dbReference>
<feature type="binding site" evidence="6">
    <location>
        <position position="287"/>
    </location>
    <ligand>
        <name>alpha-maltose 1-phosphate</name>
        <dbReference type="ChEBI" id="CHEBI:63576"/>
    </ligand>
</feature>
<protein>
    <recommendedName>
        <fullName evidence="6">Alpha-1,4-glucan:maltose-1-phosphate maltosyltransferase</fullName>
        <shortName evidence="6">GMPMT</shortName>
        <ecNumber evidence="6">2.4.99.16</ecNumber>
    </recommendedName>
    <alternativeName>
        <fullName evidence="6">(1-&gt;4)-alpha-D-glucan:maltose-1-phosphate alpha-D-maltosyltransferase</fullName>
    </alternativeName>
</protein>
<comment type="catalytic activity">
    <reaction evidence="5 6">
        <text>alpha-maltose 1-phosphate + [(1-&gt;4)-alpha-D-glucosyl](n) = [(1-&gt;4)-alpha-D-glucosyl](n+2) + phosphate</text>
        <dbReference type="Rhea" id="RHEA:42692"/>
        <dbReference type="Rhea" id="RHEA-COMP:9584"/>
        <dbReference type="Rhea" id="RHEA-COMP:10183"/>
        <dbReference type="ChEBI" id="CHEBI:15444"/>
        <dbReference type="ChEBI" id="CHEBI:43474"/>
        <dbReference type="ChEBI" id="CHEBI:63576"/>
        <dbReference type="EC" id="2.4.99.16"/>
    </reaction>
</comment>
<dbReference type="RefSeq" id="WP_280831107.1">
    <property type="nucleotide sequence ID" value="NZ_JARXVE010000002.1"/>
</dbReference>
<evidence type="ECO:0000313" key="8">
    <source>
        <dbReference type="EMBL" id="MDH6194409.1"/>
    </source>
</evidence>
<comment type="similarity">
    <text evidence="6">Belongs to the glycosyl hydrolase 13 family. GlgE subfamily.</text>
</comment>
<dbReference type="Pfam" id="PF11896">
    <property type="entry name" value="GlgE_dom_N_S"/>
    <property type="match status" value="1"/>
</dbReference>
<evidence type="ECO:0000313" key="9">
    <source>
        <dbReference type="Proteomes" id="UP001160130"/>
    </source>
</evidence>
<accession>A0ABT6KUM3</accession>
<comment type="caution">
    <text evidence="8">The sequence shown here is derived from an EMBL/GenBank/DDBJ whole genome shotgun (WGS) entry which is preliminary data.</text>
</comment>
<proteinExistence type="inferred from homology"/>
<dbReference type="GO" id="GO:0016757">
    <property type="term" value="F:glycosyltransferase activity"/>
    <property type="evidence" value="ECO:0007669"/>
    <property type="project" value="UniProtKB-KW"/>
</dbReference>
<organism evidence="8 9">
    <name type="scientific">Mycolicibacterium frederiksbergense</name>
    <dbReference type="NCBI Taxonomy" id="117567"/>
    <lineage>
        <taxon>Bacteria</taxon>
        <taxon>Bacillati</taxon>
        <taxon>Actinomycetota</taxon>
        <taxon>Actinomycetes</taxon>
        <taxon>Mycobacteriales</taxon>
        <taxon>Mycobacteriaceae</taxon>
        <taxon>Mycolicibacterium</taxon>
    </lineage>
</organism>
<evidence type="ECO:0000256" key="6">
    <source>
        <dbReference type="HAMAP-Rule" id="MF_02124"/>
    </source>
</evidence>
<comment type="subunit">
    <text evidence="1 6">Homodimer.</text>
</comment>
<gene>
    <name evidence="6" type="primary">glgE</name>
    <name evidence="8" type="ORF">M2272_001038</name>
</gene>
<sequence length="700" mass="77728">MAGRIGIDDVAPVVSGGQFPAKAVVGEVVPVRATVWREGHEAVAASLVVRYLGTSYPRLATGPGTTPAPVLTDTSSAVPTGATARPSQRIKPQTLPMSTGHIPDVFYGQFTPDSVGLWTFRVDGWGDPLATWRHTVVAKLDAGQSEAELSNDLLMGAHLLERAAAGVPRKLRDPLTEAAAALRIPGDPFLRAGAALSDEVTELLEQYPLRELITRGEQYGVWVDRPLARFSAWYEMFPRSTGGRDGVGHPVHGTFATAADSLGRIARMGFNIVYLPPVHPIGKVHRKGRNNAVTAAPGDVGSPWAIGSDEGGHDAVHPALGTIDDFDDFVAAARKEGLEVALDLALQCAPDHPWAKAHPEWFTVLPDGTIAYAENPPKKYQDIYPLNFDNDPTGLHHEVLRVVKFWISHGVKIFRVDNPHTKPPNFWVWLIAEVKNEDPDVLFLSEAFTRPARLYGLANRGFTQSYTYFTWRTTKWDLTEFGNEIAEHADSARPSLWVNTPDILHETLQHGGPGMFTIRAVLAATMSPSWGMYSGYELFEHRALREGSEEYLDSEKYELRPRDFAAALAEGRSLEPFVSRLNEIRRLHPALRQLRTITFHHVDNDALLAYSKFDPITGDTVLVVVTLNPFSPEEATLWLNMESLGMDWQDRFWVRDEITGEEYQWGQSNYVRLDPAKAVAHVLNMPLVPYEKRLGLLRRE</sequence>
<dbReference type="Gene3D" id="3.20.20.80">
    <property type="entry name" value="Glycosidases"/>
    <property type="match status" value="1"/>
</dbReference>
<evidence type="ECO:0000259" key="7">
    <source>
        <dbReference type="SMART" id="SM00642"/>
    </source>
</evidence>
<keyword evidence="9" id="KW-1185">Reference proteome</keyword>